<dbReference type="InterPro" id="IPR017941">
    <property type="entry name" value="Rieske_2Fe-2S"/>
</dbReference>
<keyword evidence="4" id="KW-0411">Iron-sulfur</keyword>
<keyword evidence="2" id="KW-0479">Metal-binding</keyword>
<name>A0A2D2CWN5_METT3</name>
<dbReference type="SUPFAM" id="SSF50022">
    <property type="entry name" value="ISP domain"/>
    <property type="match status" value="1"/>
</dbReference>
<evidence type="ECO:0000256" key="1">
    <source>
        <dbReference type="ARBA" id="ARBA00022714"/>
    </source>
</evidence>
<reference evidence="9" key="1">
    <citation type="submission" date="2017-10" db="EMBL/GenBank/DDBJ databases">
        <title>Completed PacBio SMRT sequence of Methylosinus trichosporium OB3b reveals presence of a third large plasmid.</title>
        <authorList>
            <person name="Charles T.C."/>
            <person name="Lynch M.D.J."/>
            <person name="Heil J.R."/>
            <person name="Cheng J."/>
        </authorList>
    </citation>
    <scope>NUCLEOTIDE SEQUENCE [LARGE SCALE GENOMIC DNA]</scope>
    <source>
        <strain evidence="9">OB3b</strain>
    </source>
</reference>
<comment type="similarity">
    <text evidence="6">Belongs to the bacterial ring-hydroxylating dioxygenase ferredoxin component family.</text>
</comment>
<evidence type="ECO:0000256" key="2">
    <source>
        <dbReference type="ARBA" id="ARBA00022723"/>
    </source>
</evidence>
<dbReference type="PROSITE" id="PS51296">
    <property type="entry name" value="RIESKE"/>
    <property type="match status" value="1"/>
</dbReference>
<evidence type="ECO:0000256" key="4">
    <source>
        <dbReference type="ARBA" id="ARBA00023014"/>
    </source>
</evidence>
<evidence type="ECO:0000313" key="9">
    <source>
        <dbReference type="Proteomes" id="UP000230709"/>
    </source>
</evidence>
<gene>
    <name evidence="8" type="ORF">CQW49_04205</name>
</gene>
<accession>A0A2D2CWN5</accession>
<comment type="cofactor">
    <cofactor evidence="5">
        <name>[2Fe-2S] cluster</name>
        <dbReference type="ChEBI" id="CHEBI:190135"/>
    </cofactor>
</comment>
<dbReference type="InterPro" id="IPR036922">
    <property type="entry name" value="Rieske_2Fe-2S_sf"/>
</dbReference>
<evidence type="ECO:0000256" key="5">
    <source>
        <dbReference type="ARBA" id="ARBA00034078"/>
    </source>
</evidence>
<evidence type="ECO:0000256" key="6">
    <source>
        <dbReference type="ARBA" id="ARBA00038001"/>
    </source>
</evidence>
<evidence type="ECO:0000259" key="7">
    <source>
        <dbReference type="PROSITE" id="PS51296"/>
    </source>
</evidence>
<sequence length="110" mass="12232">MFQRVCKDDTIFEGGMRLVIADSHVIILAWPLGGEIRAFQGVCPHTNYPLEEAEFDGEVLTCPLHAWTWNLHTGDPVQPQESALAQYPVKVEDGVVYIDTEGVTPLLAPR</sequence>
<dbReference type="STRING" id="595536.GCA_000178815_04321"/>
<dbReference type="Proteomes" id="UP000230709">
    <property type="component" value="Chromosome"/>
</dbReference>
<keyword evidence="1" id="KW-0001">2Fe-2S</keyword>
<organism evidence="8 9">
    <name type="scientific">Methylosinus trichosporium (strain ATCC 35070 / NCIMB 11131 / UNIQEM 75 / OB3b)</name>
    <dbReference type="NCBI Taxonomy" id="595536"/>
    <lineage>
        <taxon>Bacteria</taxon>
        <taxon>Pseudomonadati</taxon>
        <taxon>Pseudomonadota</taxon>
        <taxon>Alphaproteobacteria</taxon>
        <taxon>Hyphomicrobiales</taxon>
        <taxon>Methylocystaceae</taxon>
        <taxon>Methylosinus</taxon>
    </lineage>
</organism>
<proteinExistence type="inferred from homology"/>
<feature type="domain" description="Rieske" evidence="7">
    <location>
        <begin position="3"/>
        <end position="98"/>
    </location>
</feature>
<dbReference type="PANTHER" id="PTHR21496:SF0">
    <property type="entry name" value="RIESKE DOMAIN-CONTAINING PROTEIN"/>
    <property type="match status" value="1"/>
</dbReference>
<dbReference type="CDD" id="cd03474">
    <property type="entry name" value="Rieske_T4moC"/>
    <property type="match status" value="1"/>
</dbReference>
<dbReference type="KEGG" id="mtw:CQW49_04205"/>
<keyword evidence="9" id="KW-1185">Reference proteome</keyword>
<dbReference type="AlphaFoldDB" id="A0A2D2CWN5"/>
<dbReference type="Gene3D" id="2.102.10.10">
    <property type="entry name" value="Rieske [2Fe-2S] iron-sulphur domain"/>
    <property type="match status" value="1"/>
</dbReference>
<dbReference type="GO" id="GO:0051537">
    <property type="term" value="F:2 iron, 2 sulfur cluster binding"/>
    <property type="evidence" value="ECO:0007669"/>
    <property type="project" value="UniProtKB-KW"/>
</dbReference>
<protein>
    <submittedName>
        <fullName evidence="8">(2Fe-2S)-binding protein</fullName>
    </submittedName>
</protein>
<dbReference type="EMBL" id="CP023737">
    <property type="protein sequence ID" value="ATQ67182.1"/>
    <property type="molecule type" value="Genomic_DNA"/>
</dbReference>
<dbReference type="PANTHER" id="PTHR21496">
    <property type="entry name" value="FERREDOXIN-RELATED"/>
    <property type="match status" value="1"/>
</dbReference>
<dbReference type="GO" id="GO:0046872">
    <property type="term" value="F:metal ion binding"/>
    <property type="evidence" value="ECO:0007669"/>
    <property type="project" value="UniProtKB-KW"/>
</dbReference>
<evidence type="ECO:0000313" key="8">
    <source>
        <dbReference type="EMBL" id="ATQ67182.1"/>
    </source>
</evidence>
<dbReference type="Pfam" id="PF00355">
    <property type="entry name" value="Rieske"/>
    <property type="match status" value="1"/>
</dbReference>
<dbReference type="RefSeq" id="WP_003613151.1">
    <property type="nucleotide sequence ID" value="NZ_ADVE02000001.1"/>
</dbReference>
<evidence type="ECO:0000256" key="3">
    <source>
        <dbReference type="ARBA" id="ARBA00023004"/>
    </source>
</evidence>
<keyword evidence="3" id="KW-0408">Iron</keyword>